<dbReference type="AlphaFoldDB" id="A0A2W4BK66"/>
<accession>A0A2W4BK66</accession>
<comment type="caution">
    <text evidence="1">The sequence shown here is derived from an EMBL/GenBank/DDBJ whole genome shotgun (WGS) entry which is preliminary data.</text>
</comment>
<dbReference type="RefSeq" id="WP_111246954.1">
    <property type="nucleotide sequence ID" value="NZ_PIEU01000003.1"/>
</dbReference>
<protein>
    <submittedName>
        <fullName evidence="1">Uncharacterized protein</fullName>
    </submittedName>
</protein>
<dbReference type="Proteomes" id="UP000249828">
    <property type="component" value="Unassembled WGS sequence"/>
</dbReference>
<sequence length="123" mass="14245">MKNSFMGKYMAPEAEIAPITQITYDKEGFQVKKFKILTKTDTVIEFEDNSEKETVKNGLLKDSLNTVRVVETNNGFGLRVYTIHESKEQSKQRIADYYKAVLTMREADLNEAKQFYSSLQEKM</sequence>
<proteinExistence type="predicted"/>
<keyword evidence="2" id="KW-1185">Reference proteome</keyword>
<evidence type="ECO:0000313" key="1">
    <source>
        <dbReference type="EMBL" id="PZL77505.1"/>
    </source>
</evidence>
<gene>
    <name evidence="1" type="ORF">CI088_01510</name>
</gene>
<dbReference type="EMBL" id="PIEU01000003">
    <property type="protein sequence ID" value="PZL77505.1"/>
    <property type="molecule type" value="Genomic_DNA"/>
</dbReference>
<reference evidence="1 2" key="1">
    <citation type="submission" date="2017-11" db="EMBL/GenBank/DDBJ databases">
        <title>Draft genome sequence of Enterococcus plantarum TRW2 strain isolated from lettuce.</title>
        <authorList>
            <person name="Kim E.B."/>
            <person name="Marco M.L."/>
            <person name="Williams T.R."/>
            <person name="You I.H."/>
        </authorList>
    </citation>
    <scope>NUCLEOTIDE SEQUENCE [LARGE SCALE GENOMIC DNA]</scope>
    <source>
        <strain evidence="1 2">TRW2</strain>
    </source>
</reference>
<organism evidence="1 2">
    <name type="scientific">Enterococcus plantarum</name>
    <dbReference type="NCBI Taxonomy" id="1077675"/>
    <lineage>
        <taxon>Bacteria</taxon>
        <taxon>Bacillati</taxon>
        <taxon>Bacillota</taxon>
        <taxon>Bacilli</taxon>
        <taxon>Lactobacillales</taxon>
        <taxon>Enterococcaceae</taxon>
        <taxon>Enterococcus</taxon>
    </lineage>
</organism>
<evidence type="ECO:0000313" key="2">
    <source>
        <dbReference type="Proteomes" id="UP000249828"/>
    </source>
</evidence>
<name>A0A2W4BK66_9ENTE</name>